<sequence length="176" mass="20020">MMFTNDFPFEINDELMVVQDEELSATSNEEANMVFAQWKADDDMDEIMQLDEQIGSNLLDDSIFGGGDPCLSPTGPVEELVFMDQENQEKFLLPSLDGPTQGINPKLSSDDPLQERYQAHIRKLAESMKRSQETRRSLTLKTPNTNQYSRSSNVHGVLNSIEQSSRQLQQQVLYQL</sequence>
<protein>
    <submittedName>
        <fullName evidence="2">Uncharacterized protein</fullName>
    </submittedName>
</protein>
<proteinExistence type="predicted"/>
<dbReference type="Proteomes" id="UP001153069">
    <property type="component" value="Unassembled WGS sequence"/>
</dbReference>
<dbReference type="AlphaFoldDB" id="A0A9N8F0J6"/>
<name>A0A9N8F0J6_9STRA</name>
<keyword evidence="3" id="KW-1185">Reference proteome</keyword>
<comment type="caution">
    <text evidence="2">The sequence shown here is derived from an EMBL/GenBank/DDBJ whole genome shotgun (WGS) entry which is preliminary data.</text>
</comment>
<organism evidence="2 3">
    <name type="scientific">Seminavis robusta</name>
    <dbReference type="NCBI Taxonomy" id="568900"/>
    <lineage>
        <taxon>Eukaryota</taxon>
        <taxon>Sar</taxon>
        <taxon>Stramenopiles</taxon>
        <taxon>Ochrophyta</taxon>
        <taxon>Bacillariophyta</taxon>
        <taxon>Bacillariophyceae</taxon>
        <taxon>Bacillariophycidae</taxon>
        <taxon>Naviculales</taxon>
        <taxon>Naviculaceae</taxon>
        <taxon>Seminavis</taxon>
    </lineage>
</organism>
<dbReference type="EMBL" id="CAICTM010002883">
    <property type="protein sequence ID" value="CAB9530447.1"/>
    <property type="molecule type" value="Genomic_DNA"/>
</dbReference>
<feature type="compositionally biased region" description="Basic and acidic residues" evidence="1">
    <location>
        <begin position="126"/>
        <end position="136"/>
    </location>
</feature>
<gene>
    <name evidence="2" type="ORF">SEMRO_2885_G339370.1</name>
</gene>
<feature type="region of interest" description="Disordered" evidence="1">
    <location>
        <begin position="126"/>
        <end position="152"/>
    </location>
</feature>
<reference evidence="2" key="1">
    <citation type="submission" date="2020-06" db="EMBL/GenBank/DDBJ databases">
        <authorList>
            <consortium name="Plant Systems Biology data submission"/>
        </authorList>
    </citation>
    <scope>NUCLEOTIDE SEQUENCE</scope>
    <source>
        <strain evidence="2">D6</strain>
    </source>
</reference>
<feature type="compositionally biased region" description="Polar residues" evidence="1">
    <location>
        <begin position="137"/>
        <end position="152"/>
    </location>
</feature>
<evidence type="ECO:0000256" key="1">
    <source>
        <dbReference type="SAM" id="MobiDB-lite"/>
    </source>
</evidence>
<accession>A0A9N8F0J6</accession>
<evidence type="ECO:0000313" key="2">
    <source>
        <dbReference type="EMBL" id="CAB9530447.1"/>
    </source>
</evidence>
<evidence type="ECO:0000313" key="3">
    <source>
        <dbReference type="Proteomes" id="UP001153069"/>
    </source>
</evidence>
<dbReference type="OrthoDB" id="46626at2759"/>